<dbReference type="EC" id="7.-.-.-" evidence="8"/>
<feature type="region of interest" description="Disordered" evidence="9">
    <location>
        <begin position="913"/>
        <end position="936"/>
    </location>
</feature>
<comment type="subcellular location">
    <subcellularLocation>
        <location evidence="8">Cell inner membrane</location>
        <topology evidence="8">Peripheral membrane protein</topology>
    </subcellularLocation>
</comment>
<feature type="compositionally biased region" description="Low complexity" evidence="9">
    <location>
        <begin position="831"/>
        <end position="844"/>
    </location>
</feature>
<dbReference type="RefSeq" id="WP_342016773.1">
    <property type="nucleotide sequence ID" value="NZ_JAVTII010000001.1"/>
</dbReference>
<feature type="region of interest" description="Disordered" evidence="9">
    <location>
        <begin position="467"/>
        <end position="492"/>
    </location>
</feature>
<proteinExistence type="inferred from homology"/>
<comment type="subunit">
    <text evidence="8">The complex is composed of six subunits: RnfA, RnfB, RnfC, RnfD, RnfE and RnfG.</text>
</comment>
<dbReference type="InterPro" id="IPR037225">
    <property type="entry name" value="Nuo51_FMN-bd_sf"/>
</dbReference>
<dbReference type="SUPFAM" id="SSF142019">
    <property type="entry name" value="Nqo1 FMN-binding domain-like"/>
    <property type="match status" value="1"/>
</dbReference>
<keyword evidence="1 8" id="KW-0813">Transport</keyword>
<comment type="similarity">
    <text evidence="8">Belongs to the 4Fe4S bacterial-type ferredoxin family. RnfC subfamily.</text>
</comment>
<dbReference type="Proteomes" id="UP001491613">
    <property type="component" value="Unassembled WGS sequence"/>
</dbReference>
<evidence type="ECO:0000256" key="5">
    <source>
        <dbReference type="ARBA" id="ARBA00022982"/>
    </source>
</evidence>
<keyword evidence="2 8" id="KW-0004">4Fe-4S</keyword>
<keyword evidence="8" id="KW-0472">Membrane</keyword>
<dbReference type="PANTHER" id="PTHR43034">
    <property type="entry name" value="ION-TRANSLOCATING OXIDOREDUCTASE COMPLEX SUBUNIT C"/>
    <property type="match status" value="1"/>
</dbReference>
<dbReference type="HAMAP" id="MF_00461">
    <property type="entry name" value="RsxC_RnfC"/>
    <property type="match status" value="1"/>
</dbReference>
<feature type="binding site" evidence="8">
    <location>
        <position position="416"/>
    </location>
    <ligand>
        <name>[4Fe-4S] cluster</name>
        <dbReference type="ChEBI" id="CHEBI:49883"/>
        <label>2</label>
    </ligand>
</feature>
<evidence type="ECO:0000313" key="12">
    <source>
        <dbReference type="Proteomes" id="UP001491613"/>
    </source>
</evidence>
<feature type="compositionally biased region" description="Low complexity" evidence="9">
    <location>
        <begin position="591"/>
        <end position="600"/>
    </location>
</feature>
<dbReference type="PANTHER" id="PTHR43034:SF2">
    <property type="entry name" value="ION-TRANSLOCATING OXIDOREDUCTASE COMPLEX SUBUNIT C"/>
    <property type="match status" value="1"/>
</dbReference>
<dbReference type="InterPro" id="IPR026902">
    <property type="entry name" value="RnfC_N"/>
</dbReference>
<organism evidence="11 12">
    <name type="scientific">Aeromonas enteropelogenes</name>
    <name type="common">Aeromonas trota</name>
    <dbReference type="NCBI Taxonomy" id="29489"/>
    <lineage>
        <taxon>Bacteria</taxon>
        <taxon>Pseudomonadati</taxon>
        <taxon>Pseudomonadota</taxon>
        <taxon>Gammaproteobacteria</taxon>
        <taxon>Aeromonadales</taxon>
        <taxon>Aeromonadaceae</taxon>
        <taxon>Aeromonas</taxon>
    </lineage>
</organism>
<evidence type="ECO:0000256" key="2">
    <source>
        <dbReference type="ARBA" id="ARBA00022485"/>
    </source>
</evidence>
<dbReference type="Gene3D" id="3.30.70.20">
    <property type="match status" value="1"/>
</dbReference>
<dbReference type="InterPro" id="IPR011538">
    <property type="entry name" value="Nuo51_FMN-bd"/>
</dbReference>
<dbReference type="InterPro" id="IPR017896">
    <property type="entry name" value="4Fe4S_Fe-S-bd"/>
</dbReference>
<feature type="binding site" evidence="8">
    <location>
        <position position="387"/>
    </location>
    <ligand>
        <name>[4Fe-4S] cluster</name>
        <dbReference type="ChEBI" id="CHEBI:49883"/>
        <label>2</label>
    </ligand>
</feature>
<dbReference type="Pfam" id="PF12838">
    <property type="entry name" value="Fer4_7"/>
    <property type="match status" value="1"/>
</dbReference>
<reference evidence="11 12" key="1">
    <citation type="submission" date="2024-01" db="EMBL/GenBank/DDBJ databases">
        <title>Horizontal gene transfer in Aeromonas trota.</title>
        <authorList>
            <person name="Otero Olarra J.E."/>
            <person name="Perez Valdespino A."/>
        </authorList>
    </citation>
    <scope>NUCLEOTIDE SEQUENCE [LARGE SCALE GENOMIC DNA]</scope>
    <source>
        <strain evidence="11 12">9.1</strain>
    </source>
</reference>
<dbReference type="EMBL" id="JAZDDP010000001">
    <property type="protein sequence ID" value="MEL3918537.1"/>
    <property type="molecule type" value="Genomic_DNA"/>
</dbReference>
<dbReference type="PROSITE" id="PS00198">
    <property type="entry name" value="4FE4S_FER_1"/>
    <property type="match status" value="1"/>
</dbReference>
<feature type="compositionally biased region" description="Basic and acidic residues" evidence="9">
    <location>
        <begin position="467"/>
        <end position="480"/>
    </location>
</feature>
<protein>
    <recommendedName>
        <fullName evidence="8">Ion-translocating oxidoreductase complex subunit C</fullName>
        <ecNumber evidence="8">7.-.-.-</ecNumber>
    </recommendedName>
    <alternativeName>
        <fullName evidence="8">Rnf electron transport complex subunit C</fullName>
    </alternativeName>
</protein>
<comment type="caution">
    <text evidence="11">The sequence shown here is derived from an EMBL/GenBank/DDBJ whole genome shotgun (WGS) entry which is preliminary data.</text>
</comment>
<evidence type="ECO:0000256" key="7">
    <source>
        <dbReference type="ARBA" id="ARBA00023014"/>
    </source>
</evidence>
<feature type="region of interest" description="Disordered" evidence="9">
    <location>
        <begin position="862"/>
        <end position="896"/>
    </location>
</feature>
<evidence type="ECO:0000259" key="10">
    <source>
        <dbReference type="PROSITE" id="PS51379"/>
    </source>
</evidence>
<evidence type="ECO:0000313" key="11">
    <source>
        <dbReference type="EMBL" id="MEL3918537.1"/>
    </source>
</evidence>
<dbReference type="SUPFAM" id="SSF46548">
    <property type="entry name" value="alpha-helical ferredoxin"/>
    <property type="match status" value="1"/>
</dbReference>
<keyword evidence="5 8" id="KW-0249">Electron transport</keyword>
<feature type="binding site" evidence="8">
    <location>
        <position position="426"/>
    </location>
    <ligand>
        <name>[4Fe-4S] cluster</name>
        <dbReference type="ChEBI" id="CHEBI:49883"/>
        <label>1</label>
    </ligand>
</feature>
<evidence type="ECO:0000256" key="9">
    <source>
        <dbReference type="SAM" id="MobiDB-lite"/>
    </source>
</evidence>
<feature type="binding site" evidence="8">
    <location>
        <position position="422"/>
    </location>
    <ligand>
        <name>[4Fe-4S] cluster</name>
        <dbReference type="ChEBI" id="CHEBI:49883"/>
        <label>2</label>
    </ligand>
</feature>
<evidence type="ECO:0000256" key="1">
    <source>
        <dbReference type="ARBA" id="ARBA00022448"/>
    </source>
</evidence>
<dbReference type="Gene3D" id="3.40.50.11540">
    <property type="entry name" value="NADH-ubiquinone oxidoreductase 51kDa subunit"/>
    <property type="match status" value="1"/>
</dbReference>
<dbReference type="Pfam" id="PF13375">
    <property type="entry name" value="RnfC_N"/>
    <property type="match status" value="1"/>
</dbReference>
<evidence type="ECO:0000256" key="6">
    <source>
        <dbReference type="ARBA" id="ARBA00023004"/>
    </source>
</evidence>
<dbReference type="InterPro" id="IPR010208">
    <property type="entry name" value="Ion_transpt_RnfC/RsxC"/>
</dbReference>
<dbReference type="InterPro" id="IPR017900">
    <property type="entry name" value="4Fe4S_Fe_S_CS"/>
</dbReference>
<feature type="region of interest" description="Disordered" evidence="9">
    <location>
        <begin position="669"/>
        <end position="703"/>
    </location>
</feature>
<feature type="binding site" evidence="8">
    <location>
        <position position="377"/>
    </location>
    <ligand>
        <name>[4Fe-4S] cluster</name>
        <dbReference type="ChEBI" id="CHEBI:49883"/>
        <label>1</label>
    </ligand>
</feature>
<feature type="compositionally biased region" description="Polar residues" evidence="9">
    <location>
        <begin position="925"/>
        <end position="936"/>
    </location>
</feature>
<keyword evidence="12" id="KW-1185">Reference proteome</keyword>
<feature type="domain" description="4Fe-4S ferredoxin-type" evidence="10">
    <location>
        <begin position="407"/>
        <end position="436"/>
    </location>
</feature>
<feature type="compositionally biased region" description="Low complexity" evidence="9">
    <location>
        <begin position="684"/>
        <end position="699"/>
    </location>
</feature>
<evidence type="ECO:0000256" key="4">
    <source>
        <dbReference type="ARBA" id="ARBA00022737"/>
    </source>
</evidence>
<dbReference type="Pfam" id="PF01512">
    <property type="entry name" value="Complex1_51K"/>
    <property type="match status" value="1"/>
</dbReference>
<feature type="binding site" evidence="8">
    <location>
        <position position="419"/>
    </location>
    <ligand>
        <name>[4Fe-4S] cluster</name>
        <dbReference type="ChEBI" id="CHEBI:49883"/>
        <label>2</label>
    </ligand>
</feature>
<evidence type="ECO:0000256" key="3">
    <source>
        <dbReference type="ARBA" id="ARBA00022723"/>
    </source>
</evidence>
<keyword evidence="3 8" id="KW-0479">Metal-binding</keyword>
<dbReference type="NCBIfam" id="NF003454">
    <property type="entry name" value="PRK05035.1"/>
    <property type="match status" value="1"/>
</dbReference>
<comment type="cofactor">
    <cofactor evidence="8">
        <name>[4Fe-4S] cluster</name>
        <dbReference type="ChEBI" id="CHEBI:49883"/>
    </cofactor>
    <text evidence="8">Binds 2 [4Fe-4S] clusters per subunit.</text>
</comment>
<feature type="compositionally biased region" description="Low complexity" evidence="9">
    <location>
        <begin position="913"/>
        <end position="924"/>
    </location>
</feature>
<feature type="binding site" evidence="8">
    <location>
        <position position="383"/>
    </location>
    <ligand>
        <name>[4Fe-4S] cluster</name>
        <dbReference type="ChEBI" id="CHEBI:49883"/>
        <label>1</label>
    </ligand>
</feature>
<feature type="region of interest" description="Disordered" evidence="9">
    <location>
        <begin position="591"/>
        <end position="610"/>
    </location>
</feature>
<keyword evidence="7 8" id="KW-0411">Iron-sulfur</keyword>
<evidence type="ECO:0000256" key="8">
    <source>
        <dbReference type="HAMAP-Rule" id="MF_00461"/>
    </source>
</evidence>
<gene>
    <name evidence="11" type="primary">rsxC</name>
    <name evidence="8" type="synonym">rnfC</name>
    <name evidence="11" type="ORF">V1482_03850</name>
</gene>
<keyword evidence="8" id="KW-1278">Translocase</keyword>
<dbReference type="PROSITE" id="PS51379">
    <property type="entry name" value="4FE4S_FER_2"/>
    <property type="match status" value="2"/>
</dbReference>
<keyword evidence="8" id="KW-1003">Cell membrane</keyword>
<feature type="compositionally biased region" description="Low complexity" evidence="9">
    <location>
        <begin position="481"/>
        <end position="492"/>
    </location>
</feature>
<dbReference type="NCBIfam" id="TIGR01945">
    <property type="entry name" value="rnfC"/>
    <property type="match status" value="1"/>
</dbReference>
<keyword evidence="4 8" id="KW-0677">Repeat</keyword>
<comment type="function">
    <text evidence="8">Part of a membrane-bound complex that couples electron transfer with translocation of ions across the membrane.</text>
</comment>
<feature type="binding site" evidence="8">
    <location>
        <position position="380"/>
    </location>
    <ligand>
        <name>[4Fe-4S] cluster</name>
        <dbReference type="ChEBI" id="CHEBI:49883"/>
        <label>1</label>
    </ligand>
</feature>
<keyword evidence="6 8" id="KW-0408">Iron</keyword>
<feature type="region of interest" description="Disordered" evidence="9">
    <location>
        <begin position="716"/>
        <end position="850"/>
    </location>
</feature>
<feature type="region of interest" description="Disordered" evidence="9">
    <location>
        <begin position="628"/>
        <end position="657"/>
    </location>
</feature>
<accession>A0ABU9J8H4</accession>
<sequence>MQSLLEHIKAGTLWDFHGGIHPADNKRQSSQTPVVDAGLPPQLIIPVRQHAGLAGDLLVQVGDRVKKGQPLTRYAKGRIVPVHAPTSGIITEIGNHTVAHPSGLDDLCITLTPDGEDAWGERNGKPDYWNLERGELLERIQQAGIAGLGGAVFPTHSKLDGRGQLTEILIVNGLECEPYITTDDRLMQQYADEIMDGIRVLKHLLKPKLTLIGVEDNKPEAIDQLIRHATDEDVLVKTVPTKYPSGGAKQTIELLTGRQVPKGGRAVDIGIMVLNVATVFAIKRAIIDGEPLIERIVTLTGDSFKQPGNAWVRLGTPVRWLLQRFELQPETDQRVIMGGPMMGFTLPHAMVPVVKATNCLLAPTRAELPFPGPEQACIRCSACADACPATLLPQELYWYSRAKEYDKAEQLNLFDCIECGACAWVCPSEIPLVQYYKIAKDDIREARAEAEKAERAKQRFEAKQARFEREKAAREARHAEAAAQRRQAMTAAGGEDPVAAALARIQAKQEAPVTAVAATAQGLPDNSAVIAAREARKREAEARRAAKAAEASVAAASDTTATTEADPKKAAIAAALARAKAKKAAQSGDAEAAQAATSDTPVSTEADSDPKKAAIAAAIARAKAKKAQAGDEADATEPTADNKVAQAEPASTEVDPKKAAIAAAIARAKAKKLAQGGEDNQVDAAPIIEASEAPAEPASTEVDPKKAAIAAAIARAKAKKLAQNGEGNQVEATPAPEASEAPAEQTSTEVDPKKAAIAAAVARTKAKKLAQQQGEADHAEATPAPEASEDQAEPAGTEVDPKKAAIAAAIARAKAKKLAQSGEGNQLEATPIPEASRAPAEPASTGVDPKKAAIAAAVARAKAKKLAQSGEGNQVEVAAAPEASEAPAEPASTEVDPKKAAIAAAVARAKAKKLAAQAATGANATETSPSEGSSPH</sequence>
<feature type="domain" description="4Fe-4S ferredoxin-type" evidence="10">
    <location>
        <begin position="367"/>
        <end position="397"/>
    </location>
</feature>
<name>A0ABU9J8H4_AEREN</name>
<feature type="compositionally biased region" description="Low complexity" evidence="9">
    <location>
        <begin position="731"/>
        <end position="763"/>
    </location>
</feature>
<feature type="compositionally biased region" description="Low complexity" evidence="9">
    <location>
        <begin position="878"/>
        <end position="892"/>
    </location>
</feature>
<keyword evidence="8" id="KW-0997">Cell inner membrane</keyword>